<dbReference type="GO" id="GO:0005789">
    <property type="term" value="C:endoplasmic reticulum membrane"/>
    <property type="evidence" value="ECO:0007669"/>
    <property type="project" value="TreeGrafter"/>
</dbReference>
<reference evidence="4" key="1">
    <citation type="journal article" date="2016" name="Genome Announc.">
        <title>Genome sequences of three species of Hanseniaspora isolated from spontaneous wine fermentations.</title>
        <authorList>
            <person name="Sternes P.R."/>
            <person name="Lee D."/>
            <person name="Kutyna D.R."/>
            <person name="Borneman A.R."/>
        </authorList>
    </citation>
    <scope>NUCLEOTIDE SEQUENCE [LARGE SCALE GENOMIC DNA]</scope>
    <source>
        <strain evidence="4">AWRI3580</strain>
    </source>
</reference>
<dbReference type="InterPro" id="IPR000195">
    <property type="entry name" value="Rab-GAP-TBC_dom"/>
</dbReference>
<dbReference type="OrthoDB" id="206700at2759"/>
<dbReference type="Gene3D" id="1.10.8.1310">
    <property type="match status" value="1"/>
</dbReference>
<evidence type="ECO:0000313" key="3">
    <source>
        <dbReference type="EMBL" id="OEJ84826.1"/>
    </source>
</evidence>
<accession>A0A1E5RD64</accession>
<keyword evidence="4" id="KW-1185">Reference proteome</keyword>
<feature type="domain" description="Rab-GAP TBC" evidence="2">
    <location>
        <begin position="33"/>
        <end position="225"/>
    </location>
</feature>
<proteinExistence type="predicted"/>
<dbReference type="SUPFAM" id="SSF47923">
    <property type="entry name" value="Ypt/Rab-GAP domain of gyp1p"/>
    <property type="match status" value="1"/>
</dbReference>
<evidence type="ECO:0000259" key="2">
    <source>
        <dbReference type="Pfam" id="PF00566"/>
    </source>
</evidence>
<name>A0A1E5RD64_HANUV</name>
<evidence type="ECO:0000256" key="1">
    <source>
        <dbReference type="ARBA" id="ARBA00022468"/>
    </source>
</evidence>
<dbReference type="PANTHER" id="PTHR20913:SF7">
    <property type="entry name" value="RE60063P"/>
    <property type="match status" value="1"/>
</dbReference>
<dbReference type="Proteomes" id="UP000095358">
    <property type="component" value="Unassembled WGS sequence"/>
</dbReference>
<gene>
    <name evidence="3" type="ORF">AWRI3580_g3381</name>
</gene>
<evidence type="ECO:0000313" key="4">
    <source>
        <dbReference type="Proteomes" id="UP000095358"/>
    </source>
</evidence>
<dbReference type="GO" id="GO:0005096">
    <property type="term" value="F:GTPase activator activity"/>
    <property type="evidence" value="ECO:0007669"/>
    <property type="project" value="UniProtKB-KW"/>
</dbReference>
<dbReference type="InterPro" id="IPR045913">
    <property type="entry name" value="TBC20/Gyp8-like"/>
</dbReference>
<dbReference type="GO" id="GO:0006888">
    <property type="term" value="P:endoplasmic reticulum to Golgi vesicle-mediated transport"/>
    <property type="evidence" value="ECO:0007669"/>
    <property type="project" value="TreeGrafter"/>
</dbReference>
<dbReference type="Pfam" id="PF00566">
    <property type="entry name" value="RabGAP-TBC"/>
    <property type="match status" value="1"/>
</dbReference>
<dbReference type="VEuPathDB" id="FungiDB:AWRI3580_g3381"/>
<dbReference type="Gene3D" id="1.10.472.80">
    <property type="entry name" value="Ypt/Rab-GAP domain of gyp1p, domain 3"/>
    <property type="match status" value="1"/>
</dbReference>
<comment type="caution">
    <text evidence="3">The sequence shown here is derived from an EMBL/GenBank/DDBJ whole genome shotgun (WGS) entry which is preliminary data.</text>
</comment>
<sequence>MSTTEPSLKHNLKTTQDVEKLQNLLEILIQDIVIDHKNETLVPSSTLNQIKLDVDRSFNYIENATNKSLYKSLLKNTLNKVFEIKPKWFYYQGYHDIVAFFLYQLTYIENGTVQFKKCDNDRLLLYIIVFTENFLKDFMTKDLNNAMVYLNFIPKILKKYNMYNYQIFKNKPFYGSIANIITLFTHNISQQNIPIRLKIMSYLLESKNISFILVFYTKLISHFKLKIEERVLNNSDSGNDPLVLQSLINTLITDELDKIDLNELEKLLKESFDDMNSPKIQNIFKYSYENNGLLINFDYKREKIILKNTLLVAVNMIMLKKMTPDITSPYTFAGTVLTINNIHRLIRYYTLRYLK</sequence>
<dbReference type="STRING" id="29833.A0A1E5RD64"/>
<protein>
    <submittedName>
        <fullName evidence="3">GTPase-activating protein GYP8</fullName>
    </submittedName>
</protein>
<dbReference type="InterPro" id="IPR035969">
    <property type="entry name" value="Rab-GAP_TBC_sf"/>
</dbReference>
<dbReference type="EMBL" id="LPNN01000007">
    <property type="protein sequence ID" value="OEJ84826.1"/>
    <property type="molecule type" value="Genomic_DNA"/>
</dbReference>
<organism evidence="3 4">
    <name type="scientific">Hanseniaspora uvarum</name>
    <name type="common">Yeast</name>
    <name type="synonym">Kloeckera apiculata</name>
    <dbReference type="NCBI Taxonomy" id="29833"/>
    <lineage>
        <taxon>Eukaryota</taxon>
        <taxon>Fungi</taxon>
        <taxon>Dikarya</taxon>
        <taxon>Ascomycota</taxon>
        <taxon>Saccharomycotina</taxon>
        <taxon>Saccharomycetes</taxon>
        <taxon>Saccharomycodales</taxon>
        <taxon>Saccharomycodaceae</taxon>
        <taxon>Hanseniaspora</taxon>
    </lineage>
</organism>
<keyword evidence="1" id="KW-0343">GTPase activation</keyword>
<dbReference type="AlphaFoldDB" id="A0A1E5RD64"/>
<dbReference type="PANTHER" id="PTHR20913">
    <property type="entry name" value="TBC1 DOMAIN FAMILY MEMBER 20/GTPASE"/>
    <property type="match status" value="1"/>
</dbReference>